<evidence type="ECO:0000256" key="16">
    <source>
        <dbReference type="ARBA" id="ARBA00023157"/>
    </source>
</evidence>
<keyword evidence="13" id="KW-1133">Transmembrane helix</keyword>
<keyword evidence="14 23" id="KW-0482">Metalloprotease</keyword>
<dbReference type="FunFam" id="2.60.40.1910:FF:000008">
    <property type="entry name" value="Aminopeptidase"/>
    <property type="match status" value="1"/>
</dbReference>
<proteinExistence type="inferred from homology"/>
<keyword evidence="6" id="KW-0336">GPI-anchor</keyword>
<dbReference type="FunFam" id="1.10.390.10:FF:000016">
    <property type="entry name" value="Glutamyl aminopeptidase"/>
    <property type="match status" value="1"/>
</dbReference>
<dbReference type="InterPro" id="IPR045357">
    <property type="entry name" value="Aminopeptidase_N-like_N"/>
</dbReference>
<feature type="binding site" evidence="21">
    <location>
        <position position="348"/>
    </location>
    <ligand>
        <name>Zn(2+)</name>
        <dbReference type="ChEBI" id="CHEBI:29105"/>
        <note>catalytic</note>
    </ligand>
</feature>
<keyword evidence="5" id="KW-1003">Cell membrane</keyword>
<sequence>MWRSWSLILLGLSCAYAAEYLLPPHVRPAHYDLRLTYDIDPKTNFSFFGVVDILLSASRPTSKIVLHAQDFFIAPNTVALTGGIDPPMVTGASINDTFNLLTVGLDRDLAVGQNYTLTMPFYGNLKPGLDGVYISSYVNKETKSKEHLITTQFEAISARKGFPCFDEPMYKASFRITIGHHREFTAVSNMPVKTSYDQNVMESYWPWHMMSKKFRKSKNDFVWDEFDNSVPMSTYLVAFVVSKFKYVESPPQLSTTKFRIWARSDAMDQTAYAANLGPRVLDYFEKFFNVSFPLPKQDMFAIPDFAAGAMENWGLITYRETSLLFDKKQSSFLNKERVAEVIAHELAHQWFGNLVTMKWWSDLWLNEGFATFMASVGVNAVEPTWRADQSYGVEDLTSVLGLDALESSHPVSVPIDDPKRINEIFDEISYRKGSTLIRMMTMFLGEDVFREAIHNYLVKYSYQNAAQDALWEELTQTSHKHQALARDVTVKQVMDTWTTQTGYPVLTVTRDYSDSTLTITQKRYLNSGSSSSSTSQSWWVPLKVLCEPEAGAPPGELQWLADDEGVDTQHRFEHGAKADEWVLFNYDMIAPYRVNYDKRNWQLLASALTGGDHTRMPVLGRVQLLSDAFALAWNNELDYTTALQLASYLKRENSYLPLVTGLRALAKIENVIRRTPDYGAFQKYVRRLISDTYVQSGGMAVKKIVNEDDLNSVKMQVALSSWACRMNVPGCQENALELFREWMDSPNPDEDNPIPLDLRRTVYCDAMARGAVREWRFALARTQRTNVAAARDALLRGLACTREVWILSQYLEWSITDGSEVRRQDAALVIASITRSSVGYYVAKEFIYTRIHDMYKAFSSQSRRLGLIIKTLLEQFTTQKDLDEFTAWYEQNSKYFEETKLSVQQAIEKANVNIRWLQQNRRVVVDKLREFSTPRPSPPVATWKSQPNFMFSIFAIHNISSIWLSPIKTL</sequence>
<dbReference type="GO" id="GO:0016285">
    <property type="term" value="F:alanyl aminopeptidase activity"/>
    <property type="evidence" value="ECO:0007669"/>
    <property type="project" value="UniProtKB-EC"/>
</dbReference>
<feature type="binding site" evidence="20">
    <location>
        <position position="863"/>
    </location>
    <ligand>
        <name>substrate</name>
    </ligand>
</feature>
<dbReference type="PRINTS" id="PR00756">
    <property type="entry name" value="ALADIPTASE"/>
</dbReference>
<dbReference type="InterPro" id="IPR024571">
    <property type="entry name" value="ERAP1-like_C_dom"/>
</dbReference>
<dbReference type="Pfam" id="PF01433">
    <property type="entry name" value="Peptidase_M1"/>
    <property type="match status" value="1"/>
</dbReference>
<comment type="caution">
    <text evidence="28">The sequence shown here is derived from an EMBL/GenBank/DDBJ whole genome shotgun (WGS) entry which is preliminary data.</text>
</comment>
<evidence type="ECO:0000256" key="12">
    <source>
        <dbReference type="ARBA" id="ARBA00022833"/>
    </source>
</evidence>
<keyword evidence="10 24" id="KW-0732">Signal</keyword>
<dbReference type="GO" id="GO:0005886">
    <property type="term" value="C:plasma membrane"/>
    <property type="evidence" value="ECO:0007669"/>
    <property type="project" value="UniProtKB-SubCell"/>
</dbReference>
<reference evidence="28 29" key="1">
    <citation type="submission" date="2024-06" db="EMBL/GenBank/DDBJ databases">
        <title>A chromosome-level genome assembly of beet webworm, Loxostege sticticalis.</title>
        <authorList>
            <person name="Zhang Y."/>
        </authorList>
    </citation>
    <scope>NUCLEOTIDE SEQUENCE [LARGE SCALE GENOMIC DNA]</scope>
    <source>
        <strain evidence="28">AQ028</strain>
        <tissue evidence="28">Male pupae</tissue>
    </source>
</reference>
<dbReference type="CDD" id="cd09601">
    <property type="entry name" value="M1_APN-Q_like"/>
    <property type="match status" value="1"/>
</dbReference>
<dbReference type="Pfam" id="PF11838">
    <property type="entry name" value="ERAP1_C"/>
    <property type="match status" value="1"/>
</dbReference>
<feature type="signal peptide" evidence="24">
    <location>
        <begin position="1"/>
        <end position="17"/>
    </location>
</feature>
<dbReference type="Gene3D" id="1.10.390.10">
    <property type="entry name" value="Neutral Protease Domain 2"/>
    <property type="match status" value="1"/>
</dbReference>
<keyword evidence="7 23" id="KW-0645">Protease</keyword>
<keyword evidence="15" id="KW-0472">Membrane</keyword>
<keyword evidence="23" id="KW-0031">Aminopeptidase</keyword>
<dbReference type="FunFam" id="1.25.50.20:FF:000001">
    <property type="entry name" value="Aminopeptidase"/>
    <property type="match status" value="1"/>
</dbReference>
<evidence type="ECO:0000256" key="21">
    <source>
        <dbReference type="PIRSR" id="PIRSR634016-3"/>
    </source>
</evidence>
<evidence type="ECO:0000256" key="18">
    <source>
        <dbReference type="ARBA" id="ARBA00023288"/>
    </source>
</evidence>
<evidence type="ECO:0000259" key="25">
    <source>
        <dbReference type="Pfam" id="PF01433"/>
    </source>
</evidence>
<dbReference type="PANTHER" id="PTHR11533">
    <property type="entry name" value="PROTEASE M1 ZINC METALLOPROTEASE"/>
    <property type="match status" value="1"/>
</dbReference>
<evidence type="ECO:0000256" key="8">
    <source>
        <dbReference type="ARBA" id="ARBA00022692"/>
    </source>
</evidence>
<dbReference type="GO" id="GO:0008270">
    <property type="term" value="F:zinc ion binding"/>
    <property type="evidence" value="ECO:0007669"/>
    <property type="project" value="UniProtKB-UniRule"/>
</dbReference>
<accession>A0ABD0SE73</accession>
<feature type="chain" id="PRO_5044741479" description="Aminopeptidase" evidence="24">
    <location>
        <begin position="18"/>
        <end position="970"/>
    </location>
</feature>
<name>A0ABD0SE73_LOXSC</name>
<evidence type="ECO:0000256" key="24">
    <source>
        <dbReference type="SAM" id="SignalP"/>
    </source>
</evidence>
<comment type="similarity">
    <text evidence="4 23">Belongs to the peptidase M1 family.</text>
</comment>
<comment type="catalytic activity">
    <reaction evidence="1">
        <text>Release of an N-terminal amino acid, Xaa-|-Yaa- from a peptide, amide or arylamide. Xaa is preferably Ala, but may be most amino acids including Pro (slow action). When a terminal hydrophobic residue is followed by a prolyl residue, the two may be released as an intact Xaa-Pro dipeptide.</text>
        <dbReference type="EC" id="3.4.11.2"/>
    </reaction>
</comment>
<evidence type="ECO:0000313" key="28">
    <source>
        <dbReference type="EMBL" id="KAL0811589.1"/>
    </source>
</evidence>
<keyword evidence="8" id="KW-0812">Transmembrane</keyword>
<keyword evidence="11 23" id="KW-0378">Hydrolase</keyword>
<comment type="subcellular location">
    <subcellularLocation>
        <location evidence="3">Cell membrane</location>
        <topology evidence="3">Lipid-anchor</topology>
        <topology evidence="3">GPI-anchor</topology>
    </subcellularLocation>
    <subcellularLocation>
        <location evidence="2">Membrane</location>
        <topology evidence="2">Single-pass membrane protein</topology>
    </subcellularLocation>
</comment>
<evidence type="ECO:0000259" key="26">
    <source>
        <dbReference type="Pfam" id="PF11838"/>
    </source>
</evidence>
<dbReference type="GO" id="GO:0098552">
    <property type="term" value="C:side of membrane"/>
    <property type="evidence" value="ECO:0007669"/>
    <property type="project" value="UniProtKB-KW"/>
</dbReference>
<evidence type="ECO:0000256" key="2">
    <source>
        <dbReference type="ARBA" id="ARBA00004167"/>
    </source>
</evidence>
<dbReference type="EC" id="3.4.11.-" evidence="23"/>
<evidence type="ECO:0000256" key="6">
    <source>
        <dbReference type="ARBA" id="ARBA00022622"/>
    </source>
</evidence>
<dbReference type="InterPro" id="IPR001930">
    <property type="entry name" value="Peptidase_M1"/>
</dbReference>
<evidence type="ECO:0000256" key="11">
    <source>
        <dbReference type="ARBA" id="ARBA00022801"/>
    </source>
</evidence>
<feature type="binding site" evidence="20">
    <location>
        <position position="154"/>
    </location>
    <ligand>
        <name>substrate</name>
    </ligand>
</feature>
<evidence type="ECO:0000256" key="9">
    <source>
        <dbReference type="ARBA" id="ARBA00022723"/>
    </source>
</evidence>
<gene>
    <name evidence="28" type="ORF">ABMA28_009966</name>
</gene>
<evidence type="ECO:0000256" key="5">
    <source>
        <dbReference type="ARBA" id="ARBA00022475"/>
    </source>
</evidence>
<evidence type="ECO:0000256" key="14">
    <source>
        <dbReference type="ARBA" id="ARBA00023049"/>
    </source>
</evidence>
<evidence type="ECO:0000256" key="4">
    <source>
        <dbReference type="ARBA" id="ARBA00010136"/>
    </source>
</evidence>
<evidence type="ECO:0000256" key="3">
    <source>
        <dbReference type="ARBA" id="ARBA00004609"/>
    </source>
</evidence>
<keyword evidence="17" id="KW-0325">Glycoprotein</keyword>
<evidence type="ECO:0000256" key="15">
    <source>
        <dbReference type="ARBA" id="ARBA00023136"/>
    </source>
</evidence>
<feature type="active site" description="Proton acceptor" evidence="19">
    <location>
        <position position="345"/>
    </location>
</feature>
<feature type="binding site" evidence="21">
    <location>
        <position position="344"/>
    </location>
    <ligand>
        <name>Zn(2+)</name>
        <dbReference type="ChEBI" id="CHEBI:29105"/>
        <note>catalytic</note>
    </ligand>
</feature>
<dbReference type="Gene3D" id="1.25.50.20">
    <property type="match status" value="1"/>
</dbReference>
<feature type="domain" description="ERAP1-like C-terminal" evidence="26">
    <location>
        <begin position="581"/>
        <end position="910"/>
    </location>
</feature>
<dbReference type="InterPro" id="IPR027268">
    <property type="entry name" value="Peptidase_M4/M1_CTD_sf"/>
</dbReference>
<dbReference type="InterPro" id="IPR014782">
    <property type="entry name" value="Peptidase_M1_dom"/>
</dbReference>
<feature type="domain" description="Peptidase M1 membrane alanine aminopeptidase" evidence="25">
    <location>
        <begin position="272"/>
        <end position="497"/>
    </location>
</feature>
<evidence type="ECO:0000256" key="22">
    <source>
        <dbReference type="PIRSR" id="PIRSR634016-4"/>
    </source>
</evidence>
<evidence type="ECO:0000313" key="29">
    <source>
        <dbReference type="Proteomes" id="UP001549921"/>
    </source>
</evidence>
<evidence type="ECO:0000256" key="13">
    <source>
        <dbReference type="ARBA" id="ARBA00022989"/>
    </source>
</evidence>
<feature type="binding site" evidence="21">
    <location>
        <position position="367"/>
    </location>
    <ligand>
        <name>Zn(2+)</name>
        <dbReference type="ChEBI" id="CHEBI:29105"/>
        <note>catalytic</note>
    </ligand>
</feature>
<comment type="cofactor">
    <cofactor evidence="21 23">
        <name>Zn(2+)</name>
        <dbReference type="ChEBI" id="CHEBI:29105"/>
    </cofactor>
    <text evidence="21 23">Binds 1 zinc ion per subunit.</text>
</comment>
<dbReference type="GO" id="GO:0006508">
    <property type="term" value="P:proteolysis"/>
    <property type="evidence" value="ECO:0007669"/>
    <property type="project" value="UniProtKB-KW"/>
</dbReference>
<dbReference type="Gene3D" id="2.60.40.1910">
    <property type="match status" value="1"/>
</dbReference>
<evidence type="ECO:0000256" key="1">
    <source>
        <dbReference type="ARBA" id="ARBA00000098"/>
    </source>
</evidence>
<keyword evidence="12 21" id="KW-0862">Zinc</keyword>
<evidence type="ECO:0000259" key="27">
    <source>
        <dbReference type="Pfam" id="PF17900"/>
    </source>
</evidence>
<dbReference type="GO" id="GO:0008237">
    <property type="term" value="F:metallopeptidase activity"/>
    <property type="evidence" value="ECO:0007669"/>
    <property type="project" value="UniProtKB-KW"/>
</dbReference>
<evidence type="ECO:0000256" key="23">
    <source>
        <dbReference type="RuleBase" id="RU364040"/>
    </source>
</evidence>
<evidence type="ECO:0000256" key="7">
    <source>
        <dbReference type="ARBA" id="ARBA00022670"/>
    </source>
</evidence>
<dbReference type="AlphaFoldDB" id="A0ABD0SE73"/>
<dbReference type="Proteomes" id="UP001549921">
    <property type="component" value="Unassembled WGS sequence"/>
</dbReference>
<dbReference type="PANTHER" id="PTHR11533:SF253">
    <property type="entry name" value="AMINOPEPTIDASE-RELATED"/>
    <property type="match status" value="1"/>
</dbReference>
<feature type="domain" description="Aminopeptidase N-like N-terminal" evidence="27">
    <location>
        <begin position="28"/>
        <end position="236"/>
    </location>
</feature>
<evidence type="ECO:0000256" key="20">
    <source>
        <dbReference type="PIRSR" id="PIRSR634016-2"/>
    </source>
</evidence>
<keyword evidence="16" id="KW-1015">Disulfide bond</keyword>
<protein>
    <recommendedName>
        <fullName evidence="23">Aminopeptidase</fullName>
        <ecNumber evidence="23">3.4.11.-</ecNumber>
    </recommendedName>
</protein>
<feature type="binding site" evidence="20">
    <location>
        <begin position="308"/>
        <end position="312"/>
    </location>
    <ligand>
        <name>substrate</name>
    </ligand>
</feature>
<dbReference type="InterPro" id="IPR042097">
    <property type="entry name" value="Aminopeptidase_N-like_N_sf"/>
</dbReference>
<evidence type="ECO:0000256" key="19">
    <source>
        <dbReference type="PIRSR" id="PIRSR634016-1"/>
    </source>
</evidence>
<dbReference type="EMBL" id="JBEDNZ010000024">
    <property type="protein sequence ID" value="KAL0811589.1"/>
    <property type="molecule type" value="Genomic_DNA"/>
</dbReference>
<dbReference type="Gene3D" id="2.60.40.1730">
    <property type="entry name" value="tricorn interacting facor f3 domain"/>
    <property type="match status" value="1"/>
</dbReference>
<evidence type="ECO:0000256" key="17">
    <source>
        <dbReference type="ARBA" id="ARBA00023180"/>
    </source>
</evidence>
<evidence type="ECO:0000256" key="10">
    <source>
        <dbReference type="ARBA" id="ARBA00022729"/>
    </source>
</evidence>
<organism evidence="28 29">
    <name type="scientific">Loxostege sticticalis</name>
    <name type="common">Beet webworm moth</name>
    <dbReference type="NCBI Taxonomy" id="481309"/>
    <lineage>
        <taxon>Eukaryota</taxon>
        <taxon>Metazoa</taxon>
        <taxon>Ecdysozoa</taxon>
        <taxon>Arthropoda</taxon>
        <taxon>Hexapoda</taxon>
        <taxon>Insecta</taxon>
        <taxon>Pterygota</taxon>
        <taxon>Neoptera</taxon>
        <taxon>Endopterygota</taxon>
        <taxon>Lepidoptera</taxon>
        <taxon>Glossata</taxon>
        <taxon>Ditrysia</taxon>
        <taxon>Pyraloidea</taxon>
        <taxon>Crambidae</taxon>
        <taxon>Pyraustinae</taxon>
        <taxon>Loxostege</taxon>
    </lineage>
</organism>
<dbReference type="InterPro" id="IPR034016">
    <property type="entry name" value="M1_APN-typ"/>
</dbReference>
<feature type="site" description="Transition state stabilizer" evidence="22">
    <location>
        <position position="430"/>
    </location>
</feature>
<dbReference type="SUPFAM" id="SSF55486">
    <property type="entry name" value="Metalloproteases ('zincins'), catalytic domain"/>
    <property type="match status" value="1"/>
</dbReference>
<dbReference type="SUPFAM" id="SSF63737">
    <property type="entry name" value="Leukotriene A4 hydrolase N-terminal domain"/>
    <property type="match status" value="1"/>
</dbReference>
<dbReference type="InterPro" id="IPR050344">
    <property type="entry name" value="Peptidase_M1_aminopeptidases"/>
</dbReference>
<keyword evidence="9 21" id="KW-0479">Metal-binding</keyword>
<keyword evidence="18" id="KW-0449">Lipoprotein</keyword>
<dbReference type="Pfam" id="PF17900">
    <property type="entry name" value="Peptidase_M1_N"/>
    <property type="match status" value="1"/>
</dbReference>